<sequence>MRRLRIGLIALTITVVASASMSACSASRPDFTGLWQADDGSGLKTVEADGRCTGMYYYRGAPLDIGGVMTCTLGDRSQDGDYLLVVRQPPNEITYRLRFEGDDNAVLLDGAGAEIVALTRQ</sequence>
<dbReference type="OrthoDB" id="3638630at2"/>
<dbReference type="PROSITE" id="PS51257">
    <property type="entry name" value="PROKAR_LIPOPROTEIN"/>
    <property type="match status" value="1"/>
</dbReference>
<evidence type="ECO:0000256" key="1">
    <source>
        <dbReference type="SAM" id="SignalP"/>
    </source>
</evidence>
<dbReference type="Proteomes" id="UP000075025">
    <property type="component" value="Unassembled WGS sequence"/>
</dbReference>
<accession>A0A147EXQ0</accession>
<evidence type="ECO:0008006" key="4">
    <source>
        <dbReference type="Google" id="ProtNLM"/>
    </source>
</evidence>
<dbReference type="RefSeq" id="WP_058623468.1">
    <property type="nucleotide sequence ID" value="NZ_LDRT01000045.1"/>
</dbReference>
<organism evidence="2 3">
    <name type="scientific">Microbacterium testaceum</name>
    <name type="common">Aureobacterium testaceum</name>
    <name type="synonym">Brevibacterium testaceum</name>
    <dbReference type="NCBI Taxonomy" id="2033"/>
    <lineage>
        <taxon>Bacteria</taxon>
        <taxon>Bacillati</taxon>
        <taxon>Actinomycetota</taxon>
        <taxon>Actinomycetes</taxon>
        <taxon>Micrococcales</taxon>
        <taxon>Microbacteriaceae</taxon>
        <taxon>Microbacterium</taxon>
    </lineage>
</organism>
<dbReference type="PATRIC" id="fig|2033.6.peg.2514"/>
<gene>
    <name evidence="2" type="ORF">NS220_07575</name>
</gene>
<name>A0A147EXQ0_MICTE</name>
<proteinExistence type="predicted"/>
<dbReference type="EMBL" id="LDRT01000045">
    <property type="protein sequence ID" value="KTR94869.1"/>
    <property type="molecule type" value="Genomic_DNA"/>
</dbReference>
<reference evidence="2 3" key="1">
    <citation type="journal article" date="2016" name="Front. Microbiol.">
        <title>Genomic Resource of Rice Seed Associated Bacteria.</title>
        <authorList>
            <person name="Midha S."/>
            <person name="Bansal K."/>
            <person name="Sharma S."/>
            <person name="Kumar N."/>
            <person name="Patil P.P."/>
            <person name="Chaudhry V."/>
            <person name="Patil P.B."/>
        </authorList>
    </citation>
    <scope>NUCLEOTIDE SEQUENCE [LARGE SCALE GENOMIC DNA]</scope>
    <source>
        <strain evidence="2 3">NS220</strain>
    </source>
</reference>
<evidence type="ECO:0000313" key="3">
    <source>
        <dbReference type="Proteomes" id="UP000075025"/>
    </source>
</evidence>
<keyword evidence="1" id="KW-0732">Signal</keyword>
<dbReference type="AlphaFoldDB" id="A0A147EXQ0"/>
<protein>
    <recommendedName>
        <fullName evidence="4">Lipoprotein</fullName>
    </recommendedName>
</protein>
<feature type="chain" id="PRO_5039389502" description="Lipoprotein" evidence="1">
    <location>
        <begin position="20"/>
        <end position="121"/>
    </location>
</feature>
<comment type="caution">
    <text evidence="2">The sequence shown here is derived from an EMBL/GenBank/DDBJ whole genome shotgun (WGS) entry which is preliminary data.</text>
</comment>
<evidence type="ECO:0000313" key="2">
    <source>
        <dbReference type="EMBL" id="KTR94869.1"/>
    </source>
</evidence>
<feature type="signal peptide" evidence="1">
    <location>
        <begin position="1"/>
        <end position="19"/>
    </location>
</feature>